<keyword evidence="5" id="KW-0067">ATP-binding</keyword>
<accession>A0A1L5P8P2</accession>
<keyword evidence="2 8" id="KW-0436">Ligase</keyword>
<keyword evidence="4" id="KW-0547">Nucleotide-binding</keyword>
<dbReference type="EMBL" id="CP017241">
    <property type="protein sequence ID" value="APO76506.1"/>
    <property type="molecule type" value="Genomic_DNA"/>
</dbReference>
<dbReference type="GO" id="GO:0006637">
    <property type="term" value="P:acyl-CoA metabolic process"/>
    <property type="evidence" value="ECO:0007669"/>
    <property type="project" value="TreeGrafter"/>
</dbReference>
<dbReference type="Pfam" id="PF13193">
    <property type="entry name" value="AMP-binding_C"/>
    <property type="match status" value="1"/>
</dbReference>
<protein>
    <submittedName>
        <fullName evidence="8">AMP-dependent synthetase/ligase protein</fullName>
    </submittedName>
</protein>
<evidence type="ECO:0000256" key="3">
    <source>
        <dbReference type="ARBA" id="ARBA00022723"/>
    </source>
</evidence>
<dbReference type="Pfam" id="PF00501">
    <property type="entry name" value="AMP-binding"/>
    <property type="match status" value="1"/>
</dbReference>
<comment type="similarity">
    <text evidence="1">Belongs to the ATP-dependent AMP-binding enzyme family.</text>
</comment>
<dbReference type="SUPFAM" id="SSF56801">
    <property type="entry name" value="Acetyl-CoA synthetase-like"/>
    <property type="match status" value="1"/>
</dbReference>
<name>A0A1L5P8P2_RHIET</name>
<evidence type="ECO:0000259" key="6">
    <source>
        <dbReference type="Pfam" id="PF00501"/>
    </source>
</evidence>
<dbReference type="GO" id="GO:0004321">
    <property type="term" value="F:fatty-acyl-CoA synthase activity"/>
    <property type="evidence" value="ECO:0007669"/>
    <property type="project" value="TreeGrafter"/>
</dbReference>
<evidence type="ECO:0000256" key="1">
    <source>
        <dbReference type="ARBA" id="ARBA00006432"/>
    </source>
</evidence>
<dbReference type="InterPro" id="IPR045851">
    <property type="entry name" value="AMP-bd_C_sf"/>
</dbReference>
<proteinExistence type="inferred from homology"/>
<dbReference type="InterPro" id="IPR020845">
    <property type="entry name" value="AMP-binding_CS"/>
</dbReference>
<dbReference type="PROSITE" id="PS00455">
    <property type="entry name" value="AMP_BINDING"/>
    <property type="match status" value="1"/>
</dbReference>
<dbReference type="InterPro" id="IPR042099">
    <property type="entry name" value="ANL_N_sf"/>
</dbReference>
<evidence type="ECO:0000313" key="8">
    <source>
        <dbReference type="EMBL" id="APO76506.1"/>
    </source>
</evidence>
<gene>
    <name evidence="8" type="ORF">AM571_CH03721</name>
</gene>
<dbReference type="GO" id="GO:0005524">
    <property type="term" value="F:ATP binding"/>
    <property type="evidence" value="ECO:0007669"/>
    <property type="project" value="UniProtKB-KW"/>
</dbReference>
<dbReference type="AlphaFoldDB" id="A0A1L5P8P2"/>
<feature type="domain" description="AMP-dependent synthetase/ligase" evidence="6">
    <location>
        <begin position="32"/>
        <end position="399"/>
    </location>
</feature>
<dbReference type="FunFam" id="3.30.300.30:FF:000005">
    <property type="entry name" value="Acyl-coenzyme A synthetase ACSM5, mitochondrial"/>
    <property type="match status" value="1"/>
</dbReference>
<keyword evidence="3" id="KW-0479">Metal-binding</keyword>
<dbReference type="GO" id="GO:0046872">
    <property type="term" value="F:metal ion binding"/>
    <property type="evidence" value="ECO:0007669"/>
    <property type="project" value="UniProtKB-KW"/>
</dbReference>
<feature type="domain" description="AMP-binding enzyme C-terminal" evidence="7">
    <location>
        <begin position="449"/>
        <end position="527"/>
    </location>
</feature>
<sequence>MKLPARDRYDGLYRDFSWEIPEDFNIGRAVSDEWAAQAPERICLEHFSPDGRHSSMTYGALAERSSSFANALTALGVRRGDRVALLLPQCFETAIAHVAIYKIGAIALPLALLFGVEALEYRLKTSGAAAIVTNTFGLERVNKIRENLPELRTVVSTDGGQALAFGALVEAHPPLFDVAPTRPEDPALMIFTSGTTGPPKGALHGHRVLAGHIPGMQFAHESFAQPGDKVWTPSDWAWAGGLLNALLPSLLLGVPVVSSPAQKFDADMAYRIMAEMKVRNAFIPPTALRLLKSISDPRAKYDLNLRTIGSAGEALGRETYEWARQAFGITVNEFYGQTECNFVLSSSAGYGVTKAGAIGRAVPGHRVAIIDESGDEVSPGKTGQIAIKAPDPVMFLGYWNDGEATRKKFIKGWLLTGDLGRQDEEGYVTFEGRDDDVITSSGYRIGPAEIEDCLCGHPAVQLAAVVGKPDPVRTEIVKAYIVLSPGRTPSDALGAEIRDWVKMRLSMHEYPREVEFVDALPLTTTGKVIRRLLRERAAGEGPGPSPAARAI</sequence>
<dbReference type="GO" id="GO:0016405">
    <property type="term" value="F:CoA-ligase activity"/>
    <property type="evidence" value="ECO:0007669"/>
    <property type="project" value="UniProtKB-ARBA"/>
</dbReference>
<dbReference type="RefSeq" id="WP_074062665.1">
    <property type="nucleotide sequence ID" value="NZ_CP017241.1"/>
</dbReference>
<dbReference type="PANTHER" id="PTHR43605">
    <property type="entry name" value="ACYL-COENZYME A SYNTHETASE"/>
    <property type="match status" value="1"/>
</dbReference>
<dbReference type="Gene3D" id="3.30.300.30">
    <property type="match status" value="1"/>
</dbReference>
<evidence type="ECO:0000256" key="5">
    <source>
        <dbReference type="ARBA" id="ARBA00022840"/>
    </source>
</evidence>
<organism evidence="8 9">
    <name type="scientific">Rhizobium etli 8C-3</name>
    <dbReference type="NCBI Taxonomy" id="538025"/>
    <lineage>
        <taxon>Bacteria</taxon>
        <taxon>Pseudomonadati</taxon>
        <taxon>Pseudomonadota</taxon>
        <taxon>Alphaproteobacteria</taxon>
        <taxon>Hyphomicrobiales</taxon>
        <taxon>Rhizobiaceae</taxon>
        <taxon>Rhizobium/Agrobacterium group</taxon>
        <taxon>Rhizobium</taxon>
    </lineage>
</organism>
<dbReference type="InterPro" id="IPR025110">
    <property type="entry name" value="AMP-bd_C"/>
</dbReference>
<reference evidence="8 9" key="1">
    <citation type="submission" date="2016-09" db="EMBL/GenBank/DDBJ databases">
        <title>The complete genome sequences of Rhizobium gallicum, symbiovars gallicum and phaseoli, symbionts associated to common bean (Phaseolus vulgaris).</title>
        <authorList>
            <person name="Bustos P."/>
            <person name="Santamaria R.I."/>
            <person name="Perez-Carrascal O.M."/>
            <person name="Juarez S."/>
            <person name="Lozano L."/>
            <person name="Martinez-Flores I."/>
            <person name="Martinez-Romero E."/>
            <person name="Cevallos M."/>
            <person name="Romero D."/>
            <person name="Davila G."/>
            <person name="Gonzalez V."/>
        </authorList>
    </citation>
    <scope>NUCLEOTIDE SEQUENCE [LARGE SCALE GENOMIC DNA]</scope>
    <source>
        <strain evidence="8 9">8C-3</strain>
    </source>
</reference>
<dbReference type="PANTHER" id="PTHR43605:SF10">
    <property type="entry name" value="ACYL-COA SYNTHETASE MEDIUM CHAIN FAMILY MEMBER 3"/>
    <property type="match status" value="1"/>
</dbReference>
<evidence type="ECO:0000313" key="9">
    <source>
        <dbReference type="Proteomes" id="UP000185109"/>
    </source>
</evidence>
<evidence type="ECO:0000259" key="7">
    <source>
        <dbReference type="Pfam" id="PF13193"/>
    </source>
</evidence>
<dbReference type="GO" id="GO:0006633">
    <property type="term" value="P:fatty acid biosynthetic process"/>
    <property type="evidence" value="ECO:0007669"/>
    <property type="project" value="TreeGrafter"/>
</dbReference>
<dbReference type="Proteomes" id="UP000185109">
    <property type="component" value="Chromosome"/>
</dbReference>
<evidence type="ECO:0000256" key="2">
    <source>
        <dbReference type="ARBA" id="ARBA00022598"/>
    </source>
</evidence>
<dbReference type="InterPro" id="IPR051087">
    <property type="entry name" value="Mitochondrial_ACSM"/>
</dbReference>
<evidence type="ECO:0000256" key="4">
    <source>
        <dbReference type="ARBA" id="ARBA00022741"/>
    </source>
</evidence>
<dbReference type="Gene3D" id="3.40.50.12780">
    <property type="entry name" value="N-terminal domain of ligase-like"/>
    <property type="match status" value="1"/>
</dbReference>
<dbReference type="InterPro" id="IPR000873">
    <property type="entry name" value="AMP-dep_synth/lig_dom"/>
</dbReference>
<dbReference type="GO" id="GO:0015645">
    <property type="term" value="F:fatty acid ligase activity"/>
    <property type="evidence" value="ECO:0007669"/>
    <property type="project" value="TreeGrafter"/>
</dbReference>